<protein>
    <recommendedName>
        <fullName evidence="12">Actin cytoskeleton-regulatory complex protein PAN1</fullName>
    </recommendedName>
</protein>
<dbReference type="InterPro" id="IPR000219">
    <property type="entry name" value="DH_dom"/>
</dbReference>
<dbReference type="Pfam" id="PF12763">
    <property type="entry name" value="EH"/>
    <property type="match status" value="1"/>
</dbReference>
<dbReference type="Pfam" id="PF00621">
    <property type="entry name" value="RhoGEF"/>
    <property type="match status" value="1"/>
</dbReference>
<feature type="domain" description="SH3" evidence="6">
    <location>
        <begin position="1272"/>
        <end position="1331"/>
    </location>
</feature>
<feature type="compositionally biased region" description="Basic and acidic residues" evidence="5">
    <location>
        <begin position="419"/>
        <end position="430"/>
    </location>
</feature>
<evidence type="ECO:0000313" key="10">
    <source>
        <dbReference type="EMBL" id="KAF5317935.1"/>
    </source>
</evidence>
<feature type="domain" description="WH2" evidence="9">
    <location>
        <begin position="1081"/>
        <end position="1098"/>
    </location>
</feature>
<feature type="compositionally biased region" description="Polar residues" evidence="5">
    <location>
        <begin position="695"/>
        <end position="706"/>
    </location>
</feature>
<feature type="region of interest" description="Disordered" evidence="5">
    <location>
        <begin position="1332"/>
        <end position="1404"/>
    </location>
</feature>
<feature type="compositionally biased region" description="Basic and acidic residues" evidence="5">
    <location>
        <begin position="452"/>
        <end position="466"/>
    </location>
</feature>
<feature type="compositionally biased region" description="Polar residues" evidence="5">
    <location>
        <begin position="928"/>
        <end position="938"/>
    </location>
</feature>
<feature type="compositionally biased region" description="Basic and acidic residues" evidence="5">
    <location>
        <begin position="823"/>
        <end position="851"/>
    </location>
</feature>
<dbReference type="Gene3D" id="3.40.50.720">
    <property type="entry name" value="NAD(P)-binding Rossmann-like Domain"/>
    <property type="match status" value="1"/>
</dbReference>
<dbReference type="PANTHER" id="PTHR46006">
    <property type="entry name" value="RHO GUANINE NUCLEOTIDE EXCHANGE FACTOR AT 64C, ISOFORM A"/>
    <property type="match status" value="1"/>
</dbReference>
<feature type="region of interest" description="Disordered" evidence="5">
    <location>
        <begin position="24"/>
        <end position="148"/>
    </location>
</feature>
<evidence type="ECO:0000256" key="2">
    <source>
        <dbReference type="ARBA" id="ARBA00022443"/>
    </source>
</evidence>
<keyword evidence="2 4" id="KW-0728">SH3 domain</keyword>
<feature type="compositionally biased region" description="Low complexity" evidence="5">
    <location>
        <begin position="1124"/>
        <end position="1136"/>
    </location>
</feature>
<feature type="compositionally biased region" description="Low complexity" evidence="5">
    <location>
        <begin position="1036"/>
        <end position="1048"/>
    </location>
</feature>
<dbReference type="Gene3D" id="1.10.238.10">
    <property type="entry name" value="EF-hand"/>
    <property type="match status" value="1"/>
</dbReference>
<dbReference type="SUPFAM" id="SSF50044">
    <property type="entry name" value="SH3-domain"/>
    <property type="match status" value="2"/>
</dbReference>
<dbReference type="Proteomes" id="UP000567179">
    <property type="component" value="Unassembled WGS sequence"/>
</dbReference>
<keyword evidence="11" id="KW-1185">Reference proteome</keyword>
<dbReference type="GO" id="GO:0005085">
    <property type="term" value="F:guanyl-nucleotide exchange factor activity"/>
    <property type="evidence" value="ECO:0007669"/>
    <property type="project" value="InterPro"/>
</dbReference>
<feature type="compositionally biased region" description="Low complexity" evidence="5">
    <location>
        <begin position="24"/>
        <end position="83"/>
    </location>
</feature>
<feature type="domain" description="EH" evidence="8">
    <location>
        <begin position="259"/>
        <end position="348"/>
    </location>
</feature>
<feature type="region of interest" description="Disordered" evidence="5">
    <location>
        <begin position="1123"/>
        <end position="1158"/>
    </location>
</feature>
<dbReference type="PROSITE" id="PS50010">
    <property type="entry name" value="DH_2"/>
    <property type="match status" value="1"/>
</dbReference>
<reference evidence="10 11" key="1">
    <citation type="journal article" date="2020" name="ISME J.">
        <title>Uncovering the hidden diversity of litter-decomposition mechanisms in mushroom-forming fungi.</title>
        <authorList>
            <person name="Floudas D."/>
            <person name="Bentzer J."/>
            <person name="Ahren D."/>
            <person name="Johansson T."/>
            <person name="Persson P."/>
            <person name="Tunlid A."/>
        </authorList>
    </citation>
    <scope>NUCLEOTIDE SEQUENCE [LARGE SCALE GENOMIC DNA]</scope>
    <source>
        <strain evidence="10 11">CBS 101986</strain>
    </source>
</reference>
<dbReference type="PRINTS" id="PR00080">
    <property type="entry name" value="SDRFAMILY"/>
</dbReference>
<feature type="region of interest" description="Disordered" evidence="5">
    <location>
        <begin position="1033"/>
        <end position="1075"/>
    </location>
</feature>
<feature type="compositionally biased region" description="Basic and acidic residues" evidence="5">
    <location>
        <begin position="709"/>
        <end position="748"/>
    </location>
</feature>
<feature type="compositionally biased region" description="Basic and acidic residues" evidence="5">
    <location>
        <begin position="529"/>
        <end position="607"/>
    </location>
</feature>
<dbReference type="SMART" id="SM00246">
    <property type="entry name" value="WH2"/>
    <property type="match status" value="1"/>
</dbReference>
<accession>A0A8H5EZ46</accession>
<dbReference type="OrthoDB" id="1716625at2759"/>
<dbReference type="Gene3D" id="1.20.900.10">
    <property type="entry name" value="Dbl homology (DH) domain"/>
    <property type="match status" value="1"/>
</dbReference>
<feature type="compositionally biased region" description="Low complexity" evidence="5">
    <location>
        <begin position="889"/>
        <end position="900"/>
    </location>
</feature>
<feature type="compositionally biased region" description="Pro residues" evidence="5">
    <location>
        <begin position="625"/>
        <end position="641"/>
    </location>
</feature>
<name>A0A8H5EZ46_9AGAR</name>
<dbReference type="Pfam" id="PF16652">
    <property type="entry name" value="PH_13"/>
    <property type="match status" value="1"/>
</dbReference>
<dbReference type="GO" id="GO:0005737">
    <property type="term" value="C:cytoplasm"/>
    <property type="evidence" value="ECO:0007669"/>
    <property type="project" value="UniProtKB-SubCell"/>
</dbReference>
<feature type="compositionally biased region" description="Low complexity" evidence="5">
    <location>
        <begin position="90"/>
        <end position="106"/>
    </location>
</feature>
<dbReference type="InterPro" id="IPR001452">
    <property type="entry name" value="SH3_domain"/>
</dbReference>
<feature type="region of interest" description="Disordered" evidence="5">
    <location>
        <begin position="882"/>
        <end position="1021"/>
    </location>
</feature>
<feature type="compositionally biased region" description="Low complexity" evidence="5">
    <location>
        <begin position="941"/>
        <end position="987"/>
    </location>
</feature>
<dbReference type="GO" id="GO:0003779">
    <property type="term" value="F:actin binding"/>
    <property type="evidence" value="ECO:0007669"/>
    <property type="project" value="InterPro"/>
</dbReference>
<dbReference type="InterPro" id="IPR003124">
    <property type="entry name" value="WH2_dom"/>
</dbReference>
<evidence type="ECO:0008006" key="12">
    <source>
        <dbReference type="Google" id="ProtNLM"/>
    </source>
</evidence>
<dbReference type="InterPro" id="IPR051480">
    <property type="entry name" value="Endocytic_GEF_Adapter"/>
</dbReference>
<dbReference type="PROSITE" id="PS50031">
    <property type="entry name" value="EH"/>
    <property type="match status" value="1"/>
</dbReference>
<dbReference type="GO" id="GO:0035556">
    <property type="term" value="P:intracellular signal transduction"/>
    <property type="evidence" value="ECO:0007669"/>
    <property type="project" value="InterPro"/>
</dbReference>
<dbReference type="SMART" id="SM00027">
    <property type="entry name" value="EH"/>
    <property type="match status" value="1"/>
</dbReference>
<keyword evidence="3" id="KW-0963">Cytoplasm</keyword>
<dbReference type="InterPro" id="IPR035899">
    <property type="entry name" value="DBL_dom_sf"/>
</dbReference>
<feature type="compositionally biased region" description="Low complexity" evidence="5">
    <location>
        <begin position="1434"/>
        <end position="1443"/>
    </location>
</feature>
<evidence type="ECO:0000256" key="4">
    <source>
        <dbReference type="PROSITE-ProRule" id="PRU00192"/>
    </source>
</evidence>
<feature type="compositionally biased region" description="Polar residues" evidence="5">
    <location>
        <begin position="1506"/>
        <end position="1526"/>
    </location>
</feature>
<dbReference type="PANTHER" id="PTHR46006:SF6">
    <property type="entry name" value="INTERSECTIN-2 ISOFORM X1"/>
    <property type="match status" value="1"/>
</dbReference>
<dbReference type="PROSITE" id="PS00741">
    <property type="entry name" value="DH_1"/>
    <property type="match status" value="1"/>
</dbReference>
<dbReference type="Pfam" id="PF00106">
    <property type="entry name" value="adh_short"/>
    <property type="match status" value="1"/>
</dbReference>
<dbReference type="InterPro" id="IPR011992">
    <property type="entry name" value="EF-hand-dom_pair"/>
</dbReference>
<dbReference type="Gene3D" id="2.30.30.40">
    <property type="entry name" value="SH3 Domains"/>
    <property type="match status" value="2"/>
</dbReference>
<proteinExistence type="predicted"/>
<dbReference type="Pfam" id="PF02205">
    <property type="entry name" value="WH2"/>
    <property type="match status" value="1"/>
</dbReference>
<feature type="region of interest" description="Disordered" evidence="5">
    <location>
        <begin position="1417"/>
        <end position="1470"/>
    </location>
</feature>
<feature type="compositionally biased region" description="Low complexity" evidence="5">
    <location>
        <begin position="914"/>
        <end position="927"/>
    </location>
</feature>
<feature type="region of interest" description="Disordered" evidence="5">
    <location>
        <begin position="1567"/>
        <end position="1589"/>
    </location>
</feature>
<dbReference type="InterPro" id="IPR002347">
    <property type="entry name" value="SDR_fam"/>
</dbReference>
<dbReference type="PROSITE" id="PS50002">
    <property type="entry name" value="SH3"/>
    <property type="match status" value="1"/>
</dbReference>
<feature type="compositionally biased region" description="Pro residues" evidence="5">
    <location>
        <begin position="648"/>
        <end position="658"/>
    </location>
</feature>
<feature type="compositionally biased region" description="Pro residues" evidence="5">
    <location>
        <begin position="778"/>
        <end position="794"/>
    </location>
</feature>
<dbReference type="Gene3D" id="2.30.29.30">
    <property type="entry name" value="Pleckstrin-homology domain (PH domain)/Phosphotyrosine-binding domain (PTB)"/>
    <property type="match status" value="1"/>
</dbReference>
<evidence type="ECO:0000256" key="3">
    <source>
        <dbReference type="ARBA" id="ARBA00022490"/>
    </source>
</evidence>
<feature type="region of interest" description="Disordered" evidence="5">
    <location>
        <begin position="529"/>
        <end position="851"/>
    </location>
</feature>
<dbReference type="SUPFAM" id="SSF51735">
    <property type="entry name" value="NAD(P)-binding Rossmann-fold domains"/>
    <property type="match status" value="1"/>
</dbReference>
<feature type="region of interest" description="Disordered" evidence="5">
    <location>
        <begin position="363"/>
        <end position="472"/>
    </location>
</feature>
<dbReference type="SMART" id="SM00325">
    <property type="entry name" value="RhoGEF"/>
    <property type="match status" value="1"/>
</dbReference>
<dbReference type="Pfam" id="PF00018">
    <property type="entry name" value="SH3_1"/>
    <property type="match status" value="1"/>
</dbReference>
<dbReference type="InterPro" id="IPR001849">
    <property type="entry name" value="PH_domain"/>
</dbReference>
<evidence type="ECO:0000256" key="1">
    <source>
        <dbReference type="ARBA" id="ARBA00004496"/>
    </source>
</evidence>
<dbReference type="InterPro" id="IPR011993">
    <property type="entry name" value="PH-like_dom_sf"/>
</dbReference>
<evidence type="ECO:0000259" key="7">
    <source>
        <dbReference type="PROSITE" id="PS50010"/>
    </source>
</evidence>
<feature type="domain" description="DH" evidence="7">
    <location>
        <begin position="1611"/>
        <end position="1793"/>
    </location>
</feature>
<evidence type="ECO:0000313" key="11">
    <source>
        <dbReference type="Proteomes" id="UP000567179"/>
    </source>
</evidence>
<dbReference type="SMART" id="SM00326">
    <property type="entry name" value="SH3"/>
    <property type="match status" value="2"/>
</dbReference>
<dbReference type="PRINTS" id="PR00081">
    <property type="entry name" value="GDHRDH"/>
</dbReference>
<feature type="compositionally biased region" description="Basic and acidic residues" evidence="5">
    <location>
        <begin position="678"/>
        <end position="688"/>
    </location>
</feature>
<feature type="compositionally biased region" description="Pro residues" evidence="5">
    <location>
        <begin position="802"/>
        <end position="821"/>
    </location>
</feature>
<dbReference type="CDD" id="cd00160">
    <property type="entry name" value="RhoGEF"/>
    <property type="match status" value="1"/>
</dbReference>
<feature type="compositionally biased region" description="Pro residues" evidence="5">
    <location>
        <begin position="901"/>
        <end position="913"/>
    </location>
</feature>
<gene>
    <name evidence="10" type="ORF">D9619_012173</name>
</gene>
<feature type="region of interest" description="Disordered" evidence="5">
    <location>
        <begin position="1506"/>
        <end position="1551"/>
    </location>
</feature>
<dbReference type="PROSITE" id="PS51082">
    <property type="entry name" value="WH2"/>
    <property type="match status" value="1"/>
</dbReference>
<dbReference type="InterPro" id="IPR000261">
    <property type="entry name" value="EH_dom"/>
</dbReference>
<dbReference type="EMBL" id="JAACJJ010000031">
    <property type="protein sequence ID" value="KAF5317935.1"/>
    <property type="molecule type" value="Genomic_DNA"/>
</dbReference>
<dbReference type="InterPro" id="IPR036291">
    <property type="entry name" value="NAD(P)-bd_dom_sf"/>
</dbReference>
<dbReference type="CDD" id="cd00052">
    <property type="entry name" value="EH"/>
    <property type="match status" value="1"/>
</dbReference>
<comment type="subcellular location">
    <subcellularLocation>
        <location evidence="1">Cytoplasm</location>
    </subcellularLocation>
</comment>
<evidence type="ECO:0000259" key="8">
    <source>
        <dbReference type="PROSITE" id="PS50031"/>
    </source>
</evidence>
<evidence type="ECO:0000259" key="6">
    <source>
        <dbReference type="PROSITE" id="PS50002"/>
    </source>
</evidence>
<dbReference type="SUPFAM" id="SSF47473">
    <property type="entry name" value="EF-hand"/>
    <property type="match status" value="1"/>
</dbReference>
<dbReference type="SUPFAM" id="SSF48065">
    <property type="entry name" value="DBL homology domain (DH-domain)"/>
    <property type="match status" value="1"/>
</dbReference>
<feature type="compositionally biased region" description="Pro residues" evidence="5">
    <location>
        <begin position="1049"/>
        <end position="1067"/>
    </location>
</feature>
<evidence type="ECO:0000259" key="9">
    <source>
        <dbReference type="PROSITE" id="PS51082"/>
    </source>
</evidence>
<feature type="compositionally biased region" description="Polar residues" evidence="5">
    <location>
        <begin position="1333"/>
        <end position="1349"/>
    </location>
</feature>
<sequence length="2270" mass="246475">MDLNSGDSTTSRAIHSQSPTIMAQWGQGQQQGFQYPMQTGFPGQNQQFQQNPQFQQQNPQFQQQNPQFQQQQQFQPGAPNNGGLLPQQTGFPGQRMQGFQQPQQTGFQGGSGFLQPQATGFPGGNFQQSRSAPPVPPIPSQFQQPNQTPNFLNFPPPQQPNRLLNASPGFGGGGLLPQQTGIGGGMRPLVPQATGYVDPRISMMTQTFMPTNTSAPYGPGGVPQLPQQQQNLVQSIQQHNQAQRGSTNQQMSWALTKAEKKNYNNIFRSWDAQNTGFISGPTALEVFGASGLPKDDLARIWTLADIEDRGKLNIAEFHIAMGLIYRRLNGMQVPDTLPQELVPPSARDLEDTVSQVKTILDLMPPRANSPSRMGQPESRMRDRSFTGNSSANLDRSRDATIYKFNDSEPPGGFYKPRSRHVDRDAVRAREDDDSPSADLSDMKRQLANTASRLDRDSDERSRRTKEDEELDQEMEDLKYRVKRVQDDLDYVGRGPKTASKEEERRRLERELLSIMHERIPEVERKIKARDERKEKEKRQWARDRDRANDRFGRYDSKDSYLSTSRDEDRDRPYSRNSDRDRPYSRGSYDRDDRERERSRDRDRDYASRRPLSPLSREVDYGRTRSPPPAARSPPPPPPSTAPPSLIRDPPPAPAPTSTPTPSLRNMTPAERQAFAKAEAQRRIQERMAKLGVVAPSSSPALDTSVESRLAQEKKEAEEKAKLAEKQAEDREQARKERLASEKALRDGRASPAPPKPTPTTTAAPPAPTPTPKAATPKAAPPPPAKRGPAPPPPRRGGAVAAPTPPAPKVSPPKPVAPPAQPPVDHEAAERARQEEALRAREAALRKAKEDREAAFQERLRQLEKEEEEAAKLQEQLYQERAAALKAKRTPTASPAVETPAAAPPAPPAPPVPPVAAAAATPPVATPAEKSTNPFSRLINQGGASAPVAPPAVANGNGSTNPWAKPTSPSSFAPAPSKSPAPAGKPKYPTAPSEDDSDWGDVREQDGDDSDSSDDEITSSRAVRANIAQALFGNVLPRPTSAAASAPSSPATPAPGGAPPPPPPPPVVRAPIVVKAEATPDDRNALLSSIQGGLKLRKAVTVDKSAPPVSGKVLGDTAPPAHINAAPRPVSPPAVRVTPPPVEQHAAPETPTMTQDDLSRANNRQSVGWFADRAADVGSGSPAEVHHLPSTLEADEEEEIFETPVATVPEITFNEPAAEPMSDLMADIDKSTPFGENLILVANPSKSGGDWWYGTTVNTGKAGLFPKTYVEVFTPKKAKAVYSYTGNNPDELPFAEGDVLSIVDTSEDEWWKAEQGGVVFIVPAGYLELEETDLPSNSSPSTTMIINNASPAKVDTPPSAVDRFTKDSGADVIVDSSDSDSDASDSDYHSFDDDESDSEEALAREKERQLVLEAAGLIVKQNDGSAPPRPRARRPAPAAPRRAASMNTLSSVNKELPPPPPMEELEPEPEPVSHEARLDDAFARYESFKNHQLDLNRLSIVSTATAASEVTVPSSPTGTVASSTGASLSIAPSHMSRESSSGRGAQETGERRSVAGLSISAPMMMQSASGASLGQPTPPEGLSRSNSPSFGTSWASLVDKRALEGLPPGERKRQEAIFELIATESAYVRDLQLIVEVFYSSMLPLLTSKETTVVFANVEDLLLANTGFVSSLEERQKDCRLYIDRIGDILLSHIPHMGVYMEYCVNQSTAIQVLQSLRDSKPDLASHLQHLRDENPTVRNLDLSSYLLAPMQRVTRYPLLIKQILTYTALGEEHDNIDAAHDMTQKLLEHINETIRDQEGHELLKKISENLWIGQGRLDLTAPTRYMGPRKLIREGALTKAKSGKKLHMFLCSDILVLLDENMHNLYRMPIPLSQAVVKQTRSRDETTFQVSQMYDRRGEALILRSLSSRDCKRTAGGGACCTKGPTSAISLSIHWTFGRDWVEALPSTVKAGDAEASPPAIRGIRGPSPSPYSSVYHLLSTNNVIRPGATFELIPGYPAVDLRLESLFKVTGKVVLVTGGGSGIGKMIAMGFAQNGAKVYIAARKENQLKEAVAEINKIASGPKADYLVANIGSRAGCDALIAEFRKRENKLDVLVNNSGITWGGPFLDFPEEKGWDNVFNVNVKSIFYMTAGLSDLLSKNKDNRDPGRVINISSTASVEPSSEGALSSEGNGTWSYQASKAAVNHLTSQLAYKLNSDNVTKMTAFGFKSYGEEAFNAGQPTGRYGAPSDIAGLALFLSSPAAAHITGTHTLLDGGSRFTRHGIAPALKL</sequence>
<comment type="caution">
    <text evidence="10">The sequence shown here is derived from an EMBL/GenBank/DDBJ whole genome shotgun (WGS) entry which is preliminary data.</text>
</comment>
<evidence type="ECO:0000256" key="5">
    <source>
        <dbReference type="SAM" id="MobiDB-lite"/>
    </source>
</evidence>
<dbReference type="InterPro" id="IPR036028">
    <property type="entry name" value="SH3-like_dom_sf"/>
</dbReference>
<dbReference type="GO" id="GO:0035025">
    <property type="term" value="P:positive regulation of Rho protein signal transduction"/>
    <property type="evidence" value="ECO:0007669"/>
    <property type="project" value="TreeGrafter"/>
</dbReference>
<feature type="compositionally biased region" description="Acidic residues" evidence="5">
    <location>
        <begin position="1005"/>
        <end position="1016"/>
    </location>
</feature>
<dbReference type="SUPFAM" id="SSF50729">
    <property type="entry name" value="PH domain-like"/>
    <property type="match status" value="1"/>
</dbReference>
<organism evidence="10 11">
    <name type="scientific">Psilocybe cf. subviscida</name>
    <dbReference type="NCBI Taxonomy" id="2480587"/>
    <lineage>
        <taxon>Eukaryota</taxon>
        <taxon>Fungi</taxon>
        <taxon>Dikarya</taxon>
        <taxon>Basidiomycota</taxon>
        <taxon>Agaricomycotina</taxon>
        <taxon>Agaricomycetes</taxon>
        <taxon>Agaricomycetidae</taxon>
        <taxon>Agaricales</taxon>
        <taxon>Agaricineae</taxon>
        <taxon>Strophariaceae</taxon>
        <taxon>Psilocybe</taxon>
    </lineage>
</organism>
<dbReference type="InterPro" id="IPR001331">
    <property type="entry name" value="GDS_CDC24_CS"/>
</dbReference>